<dbReference type="EMBL" id="JAUCMX010000001">
    <property type="protein sequence ID" value="KAK3556689.1"/>
    <property type="molecule type" value="Genomic_DNA"/>
</dbReference>
<proteinExistence type="predicted"/>
<keyword evidence="2" id="KW-1185">Reference proteome</keyword>
<accession>A0AAE0RJV8</accession>
<name>A0AAE0RJV8_9TELE</name>
<gene>
    <name evidence="1" type="ORF">QTP70_013630</name>
</gene>
<reference evidence="1" key="1">
    <citation type="submission" date="2023-06" db="EMBL/GenBank/DDBJ databases">
        <title>Male Hemibagrus guttatus genome.</title>
        <authorList>
            <person name="Bian C."/>
        </authorList>
    </citation>
    <scope>NUCLEOTIDE SEQUENCE</scope>
    <source>
        <strain evidence="1">Male_cb2023</strain>
        <tissue evidence="1">Muscle</tissue>
    </source>
</reference>
<protein>
    <submittedName>
        <fullName evidence="1">Uncharacterized protein</fullName>
    </submittedName>
</protein>
<dbReference type="Proteomes" id="UP001274896">
    <property type="component" value="Unassembled WGS sequence"/>
</dbReference>
<sequence>MPPKPDLEQNIPQDAETLLHVTDVCVAFEAIANELSRYGRLVSPIKRIPLGCKSSLVKHLVSFRRMVYMVFKEEQGILFGPVLKGKVTPVFLSDRGKKQLSLLWSFPLRPQFGRLWKAPAWLLHQNRQRANPKPSLQPKSPLELQ</sequence>
<evidence type="ECO:0000313" key="1">
    <source>
        <dbReference type="EMBL" id="KAK3556689.1"/>
    </source>
</evidence>
<evidence type="ECO:0000313" key="2">
    <source>
        <dbReference type="Proteomes" id="UP001274896"/>
    </source>
</evidence>
<dbReference type="AlphaFoldDB" id="A0AAE0RJV8"/>
<comment type="caution">
    <text evidence="1">The sequence shown here is derived from an EMBL/GenBank/DDBJ whole genome shotgun (WGS) entry which is preliminary data.</text>
</comment>
<organism evidence="1 2">
    <name type="scientific">Hemibagrus guttatus</name>
    <dbReference type="NCBI Taxonomy" id="175788"/>
    <lineage>
        <taxon>Eukaryota</taxon>
        <taxon>Metazoa</taxon>
        <taxon>Chordata</taxon>
        <taxon>Craniata</taxon>
        <taxon>Vertebrata</taxon>
        <taxon>Euteleostomi</taxon>
        <taxon>Actinopterygii</taxon>
        <taxon>Neopterygii</taxon>
        <taxon>Teleostei</taxon>
        <taxon>Ostariophysi</taxon>
        <taxon>Siluriformes</taxon>
        <taxon>Bagridae</taxon>
        <taxon>Hemibagrus</taxon>
    </lineage>
</organism>